<dbReference type="Proteomes" id="UP000299102">
    <property type="component" value="Unassembled WGS sequence"/>
</dbReference>
<accession>A0A4C1XC08</accession>
<reference evidence="2 3" key="1">
    <citation type="journal article" date="2019" name="Commun. Biol.">
        <title>The bagworm genome reveals a unique fibroin gene that provides high tensile strength.</title>
        <authorList>
            <person name="Kono N."/>
            <person name="Nakamura H."/>
            <person name="Ohtoshi R."/>
            <person name="Tomita M."/>
            <person name="Numata K."/>
            <person name="Arakawa K."/>
        </authorList>
    </citation>
    <scope>NUCLEOTIDE SEQUENCE [LARGE SCALE GENOMIC DNA]</scope>
</reference>
<dbReference type="EMBL" id="BGZK01000813">
    <property type="protein sequence ID" value="GBP61386.1"/>
    <property type="molecule type" value="Genomic_DNA"/>
</dbReference>
<evidence type="ECO:0000313" key="2">
    <source>
        <dbReference type="EMBL" id="GBP61386.1"/>
    </source>
</evidence>
<dbReference type="AlphaFoldDB" id="A0A4C1XC08"/>
<name>A0A4C1XC08_EUMVA</name>
<protein>
    <submittedName>
        <fullName evidence="2">Uncharacterized protein</fullName>
    </submittedName>
</protein>
<comment type="caution">
    <text evidence="2">The sequence shown here is derived from an EMBL/GenBank/DDBJ whole genome shotgun (WGS) entry which is preliminary data.</text>
</comment>
<feature type="region of interest" description="Disordered" evidence="1">
    <location>
        <begin position="35"/>
        <end position="66"/>
    </location>
</feature>
<evidence type="ECO:0000256" key="1">
    <source>
        <dbReference type="SAM" id="MobiDB-lite"/>
    </source>
</evidence>
<proteinExistence type="predicted"/>
<sequence>MRCPETNKEGEDKAYCRLVAEVVYYGPFILEKKSPAVRAGRQSGSHAARPPARLNNTRGAPLRADG</sequence>
<gene>
    <name evidence="2" type="ORF">EVAR_37916_1</name>
</gene>
<evidence type="ECO:0000313" key="3">
    <source>
        <dbReference type="Proteomes" id="UP000299102"/>
    </source>
</evidence>
<organism evidence="2 3">
    <name type="scientific">Eumeta variegata</name>
    <name type="common">Bagworm moth</name>
    <name type="synonym">Eumeta japonica</name>
    <dbReference type="NCBI Taxonomy" id="151549"/>
    <lineage>
        <taxon>Eukaryota</taxon>
        <taxon>Metazoa</taxon>
        <taxon>Ecdysozoa</taxon>
        <taxon>Arthropoda</taxon>
        <taxon>Hexapoda</taxon>
        <taxon>Insecta</taxon>
        <taxon>Pterygota</taxon>
        <taxon>Neoptera</taxon>
        <taxon>Endopterygota</taxon>
        <taxon>Lepidoptera</taxon>
        <taxon>Glossata</taxon>
        <taxon>Ditrysia</taxon>
        <taxon>Tineoidea</taxon>
        <taxon>Psychidae</taxon>
        <taxon>Oiketicinae</taxon>
        <taxon>Eumeta</taxon>
    </lineage>
</organism>
<keyword evidence="3" id="KW-1185">Reference proteome</keyword>